<keyword evidence="1" id="KW-1133">Transmembrane helix</keyword>
<feature type="transmembrane region" description="Helical" evidence="1">
    <location>
        <begin position="106"/>
        <end position="125"/>
    </location>
</feature>
<comment type="caution">
    <text evidence="2">The sequence shown here is derived from an EMBL/GenBank/DDBJ whole genome shotgun (WGS) entry which is preliminary data.</text>
</comment>
<name>A0ABT6FUL8_9FLAO</name>
<feature type="transmembrane region" description="Helical" evidence="1">
    <location>
        <begin position="80"/>
        <end position="100"/>
    </location>
</feature>
<reference evidence="2" key="1">
    <citation type="submission" date="2022-11" db="EMBL/GenBank/DDBJ databases">
        <title>High-quality draft genome sequence of Galbibacter sp. strain CMA-7.</title>
        <authorList>
            <person name="Wei L."/>
            <person name="Dong C."/>
            <person name="Shao Z."/>
        </authorList>
    </citation>
    <scope>NUCLEOTIDE SEQUENCE</scope>
    <source>
        <strain evidence="2">CMA-7</strain>
    </source>
</reference>
<gene>
    <name evidence="2" type="ORF">OSR52_12960</name>
</gene>
<keyword evidence="1" id="KW-0472">Membrane</keyword>
<keyword evidence="1" id="KW-0812">Transmembrane</keyword>
<feature type="transmembrane region" description="Helical" evidence="1">
    <location>
        <begin position="6"/>
        <end position="24"/>
    </location>
</feature>
<dbReference type="EMBL" id="JAPMUA010000004">
    <property type="protein sequence ID" value="MDG3586779.1"/>
    <property type="molecule type" value="Genomic_DNA"/>
</dbReference>
<feature type="transmembrane region" description="Helical" evidence="1">
    <location>
        <begin position="31"/>
        <end position="47"/>
    </location>
</feature>
<feature type="transmembrane region" description="Helical" evidence="1">
    <location>
        <begin position="53"/>
        <end position="73"/>
    </location>
</feature>
<evidence type="ECO:0000256" key="1">
    <source>
        <dbReference type="SAM" id="Phobius"/>
    </source>
</evidence>
<dbReference type="RefSeq" id="WP_277900499.1">
    <property type="nucleotide sequence ID" value="NZ_JAPMUA010000004.1"/>
</dbReference>
<evidence type="ECO:0000313" key="2">
    <source>
        <dbReference type="EMBL" id="MDG3586779.1"/>
    </source>
</evidence>
<evidence type="ECO:0000313" key="3">
    <source>
        <dbReference type="Proteomes" id="UP001153642"/>
    </source>
</evidence>
<keyword evidence="3" id="KW-1185">Reference proteome</keyword>
<dbReference type="Proteomes" id="UP001153642">
    <property type="component" value="Unassembled WGS sequence"/>
</dbReference>
<proteinExistence type="predicted"/>
<sequence>METFIVLLTGIFGATITFFINCYLAYGPVRASSIASLATALFFYAFPNLFPDFYTHTVPLVFIGGSFIGMVSYRVMKNVWLVPLSGLVFSFFYINSASFFSGYGGALGTAACISIIVVLGFYRILRLFKLKYKKQRSL</sequence>
<accession>A0ABT6FUL8</accession>
<organism evidence="2 3">
    <name type="scientific">Galbibacter pacificus</name>
    <dbReference type="NCBI Taxonomy" id="2996052"/>
    <lineage>
        <taxon>Bacteria</taxon>
        <taxon>Pseudomonadati</taxon>
        <taxon>Bacteroidota</taxon>
        <taxon>Flavobacteriia</taxon>
        <taxon>Flavobacteriales</taxon>
        <taxon>Flavobacteriaceae</taxon>
        <taxon>Galbibacter</taxon>
    </lineage>
</organism>
<protein>
    <submittedName>
        <fullName evidence="2">Uncharacterized protein</fullName>
    </submittedName>
</protein>